<evidence type="ECO:0000313" key="2">
    <source>
        <dbReference type="Proteomes" id="UP000248340"/>
    </source>
</evidence>
<evidence type="ECO:0000313" key="1">
    <source>
        <dbReference type="EMBL" id="PYH84661.1"/>
    </source>
</evidence>
<dbReference type="Proteomes" id="UP000248340">
    <property type="component" value="Unassembled WGS sequence"/>
</dbReference>
<sequence>MNGGPDWSDKSALDISCGLPLPAQPVVRVRTDEKDPLPVRQPEPYSLISHVRFHLQSRPPGALGREYNAPYTYIRSDDDQPVVGMTSLADIARWRRRFPRLEMLIESLNGPCRYEILHFHAVLQIPTEDVPQGSNMETLFELRRRMKSIREFNADQWVCHNFVYRDGILIKKNISTCSPDPVFSVVAIPFDTSWLGGEVLFSHPDPETEELTRKITMVQEICIARDHKKPPGTANQQLNSDSGERPVVIALWSFEQASPGCPGSLHGNHVNVPDYLLTSAFSRPETAVKQPQMARLRRLTNVKILPCYRRRGSKEHKPLGWNLAQVTQSPIMTSFYIKGMK</sequence>
<dbReference type="OrthoDB" id="10356501at2759"/>
<proteinExistence type="predicted"/>
<dbReference type="AlphaFoldDB" id="A0A319CL71"/>
<dbReference type="GeneID" id="37144386"/>
<dbReference type="RefSeq" id="XP_025494861.1">
    <property type="nucleotide sequence ID" value="XM_025641644.1"/>
</dbReference>
<dbReference type="VEuPathDB" id="FungiDB:BO82DRAFT_9058"/>
<reference evidence="1 2" key="1">
    <citation type="submission" date="2016-12" db="EMBL/GenBank/DDBJ databases">
        <title>The genomes of Aspergillus section Nigri reveals drivers in fungal speciation.</title>
        <authorList>
            <consortium name="DOE Joint Genome Institute"/>
            <person name="Vesth T.C."/>
            <person name="Nybo J."/>
            <person name="Theobald S."/>
            <person name="Brandl J."/>
            <person name="Frisvad J.C."/>
            <person name="Nielsen K.F."/>
            <person name="Lyhne E.K."/>
            <person name="Kogle M.E."/>
            <person name="Kuo A."/>
            <person name="Riley R."/>
            <person name="Clum A."/>
            <person name="Nolan M."/>
            <person name="Lipzen A."/>
            <person name="Salamov A."/>
            <person name="Henrissat B."/>
            <person name="Wiebenga A."/>
            <person name="De Vries R.P."/>
            <person name="Grigoriev I.V."/>
            <person name="Mortensen U.H."/>
            <person name="Andersen M.R."/>
            <person name="Baker S.E."/>
        </authorList>
    </citation>
    <scope>NUCLEOTIDE SEQUENCE [LARGE SCALE GENOMIC DNA]</scope>
    <source>
        <strain evidence="1 2">CBS 121591</strain>
    </source>
</reference>
<keyword evidence="2" id="KW-1185">Reference proteome</keyword>
<organism evidence="1 2">
    <name type="scientific">Aspergillus uvarum CBS 121591</name>
    <dbReference type="NCBI Taxonomy" id="1448315"/>
    <lineage>
        <taxon>Eukaryota</taxon>
        <taxon>Fungi</taxon>
        <taxon>Dikarya</taxon>
        <taxon>Ascomycota</taxon>
        <taxon>Pezizomycotina</taxon>
        <taxon>Eurotiomycetes</taxon>
        <taxon>Eurotiomycetidae</taxon>
        <taxon>Eurotiales</taxon>
        <taxon>Aspergillaceae</taxon>
        <taxon>Aspergillus</taxon>
        <taxon>Aspergillus subgen. Circumdati</taxon>
    </lineage>
</organism>
<dbReference type="STRING" id="1448315.A0A319CL71"/>
<dbReference type="EMBL" id="KZ821683">
    <property type="protein sequence ID" value="PYH84661.1"/>
    <property type="molecule type" value="Genomic_DNA"/>
</dbReference>
<protein>
    <submittedName>
        <fullName evidence="1">Uncharacterized protein</fullName>
    </submittedName>
</protein>
<accession>A0A319CL71</accession>
<name>A0A319CL71_9EURO</name>
<gene>
    <name evidence="1" type="ORF">BO82DRAFT_9058</name>
</gene>